<proteinExistence type="predicted"/>
<dbReference type="Proteomes" id="UP000235371">
    <property type="component" value="Unassembled WGS sequence"/>
</dbReference>
<organism evidence="1 2">
    <name type="scientific">Hyaloscypha bicolor E</name>
    <dbReference type="NCBI Taxonomy" id="1095630"/>
    <lineage>
        <taxon>Eukaryota</taxon>
        <taxon>Fungi</taxon>
        <taxon>Dikarya</taxon>
        <taxon>Ascomycota</taxon>
        <taxon>Pezizomycotina</taxon>
        <taxon>Leotiomycetes</taxon>
        <taxon>Helotiales</taxon>
        <taxon>Hyaloscyphaceae</taxon>
        <taxon>Hyaloscypha</taxon>
        <taxon>Hyaloscypha bicolor</taxon>
    </lineage>
</organism>
<dbReference type="OrthoDB" id="4971611at2759"/>
<name>A0A2J6TSY3_9HELO</name>
<dbReference type="GeneID" id="36587271"/>
<dbReference type="InParanoid" id="A0A2J6TSY3"/>
<evidence type="ECO:0000313" key="1">
    <source>
        <dbReference type="EMBL" id="PMD66131.1"/>
    </source>
</evidence>
<dbReference type="RefSeq" id="XP_024743035.1">
    <property type="nucleotide sequence ID" value="XM_024879194.1"/>
</dbReference>
<evidence type="ECO:0000313" key="2">
    <source>
        <dbReference type="Proteomes" id="UP000235371"/>
    </source>
</evidence>
<protein>
    <submittedName>
        <fullName evidence="1">Uncharacterized protein</fullName>
    </submittedName>
</protein>
<dbReference type="AlphaFoldDB" id="A0A2J6TSY3"/>
<reference evidence="1 2" key="1">
    <citation type="submission" date="2016-04" db="EMBL/GenBank/DDBJ databases">
        <title>A degradative enzymes factory behind the ericoid mycorrhizal symbiosis.</title>
        <authorList>
            <consortium name="DOE Joint Genome Institute"/>
            <person name="Martino E."/>
            <person name="Morin E."/>
            <person name="Grelet G."/>
            <person name="Kuo A."/>
            <person name="Kohler A."/>
            <person name="Daghino S."/>
            <person name="Barry K."/>
            <person name="Choi C."/>
            <person name="Cichocki N."/>
            <person name="Clum A."/>
            <person name="Copeland A."/>
            <person name="Hainaut M."/>
            <person name="Haridas S."/>
            <person name="Labutti K."/>
            <person name="Lindquist E."/>
            <person name="Lipzen A."/>
            <person name="Khouja H.-R."/>
            <person name="Murat C."/>
            <person name="Ohm R."/>
            <person name="Olson A."/>
            <person name="Spatafora J."/>
            <person name="Veneault-Fourrey C."/>
            <person name="Henrissat B."/>
            <person name="Grigoriev I."/>
            <person name="Martin F."/>
            <person name="Perotto S."/>
        </authorList>
    </citation>
    <scope>NUCLEOTIDE SEQUENCE [LARGE SCALE GENOMIC DNA]</scope>
    <source>
        <strain evidence="1 2">E</strain>
    </source>
</reference>
<gene>
    <name evidence="1" type="ORF">K444DRAFT_607562</name>
</gene>
<dbReference type="STRING" id="1095630.A0A2J6TSY3"/>
<accession>A0A2J6TSY3</accession>
<dbReference type="EMBL" id="KZ613745">
    <property type="protein sequence ID" value="PMD66131.1"/>
    <property type="molecule type" value="Genomic_DNA"/>
</dbReference>
<keyword evidence="2" id="KW-1185">Reference proteome</keyword>
<sequence length="87" mass="10108">MIEARVVPDENGQAVVYAQFLTRFRLKGDQEEIVAPRFFVLTVGKAAGMYEGTDGMQIYDVRLFWDTGILGRHVTERKRKEKLRMQE</sequence>